<keyword evidence="3" id="KW-1185">Reference proteome</keyword>
<comment type="caution">
    <text evidence="2">The sequence shown here is derived from an EMBL/GenBank/DDBJ whole genome shotgun (WGS) entry which is preliminary data.</text>
</comment>
<organism evidence="2 3">
    <name type="scientific">Propionibacterium acidifaciens F0233</name>
    <dbReference type="NCBI Taxonomy" id="553198"/>
    <lineage>
        <taxon>Bacteria</taxon>
        <taxon>Bacillati</taxon>
        <taxon>Actinomycetota</taxon>
        <taxon>Actinomycetes</taxon>
        <taxon>Propionibacteriales</taxon>
        <taxon>Propionibacteriaceae</taxon>
        <taxon>Propionibacterium</taxon>
    </lineage>
</organism>
<feature type="compositionally biased region" description="Polar residues" evidence="1">
    <location>
        <begin position="28"/>
        <end position="42"/>
    </location>
</feature>
<protein>
    <submittedName>
        <fullName evidence="2">Uncharacterized protein</fullName>
    </submittedName>
</protein>
<gene>
    <name evidence="2" type="ORF">HMPREF0682_2151</name>
</gene>
<evidence type="ECO:0000313" key="2">
    <source>
        <dbReference type="EMBL" id="ERK53501.1"/>
    </source>
</evidence>
<reference evidence="2" key="1">
    <citation type="submission" date="2013-08" db="EMBL/GenBank/DDBJ databases">
        <authorList>
            <person name="Durkin A.S."/>
            <person name="Haft D.R."/>
            <person name="McCorrison J."/>
            <person name="Torralba M."/>
            <person name="Gillis M."/>
            <person name="Haft D.H."/>
            <person name="Methe B."/>
            <person name="Sutton G."/>
            <person name="Nelson K.E."/>
        </authorList>
    </citation>
    <scope>NUCLEOTIDE SEQUENCE [LARGE SCALE GENOMIC DNA]</scope>
    <source>
        <strain evidence="2">F0233</strain>
    </source>
</reference>
<dbReference type="Proteomes" id="UP000017052">
    <property type="component" value="Unassembled WGS sequence"/>
</dbReference>
<dbReference type="AlphaFoldDB" id="U2QAT2"/>
<sequence>MRPATLAISSSPTPRMAGNHQAEAGPQQGDQAHTTQLATIRSTIDRESAG</sequence>
<accession>U2QAT2</accession>
<proteinExistence type="predicted"/>
<evidence type="ECO:0000313" key="3">
    <source>
        <dbReference type="Proteomes" id="UP000017052"/>
    </source>
</evidence>
<dbReference type="EMBL" id="ACVN02000237">
    <property type="protein sequence ID" value="ERK53501.1"/>
    <property type="molecule type" value="Genomic_DNA"/>
</dbReference>
<name>U2QAT2_9ACTN</name>
<feature type="region of interest" description="Disordered" evidence="1">
    <location>
        <begin position="1"/>
        <end position="50"/>
    </location>
</feature>
<evidence type="ECO:0000256" key="1">
    <source>
        <dbReference type="SAM" id="MobiDB-lite"/>
    </source>
</evidence>